<proteinExistence type="predicted"/>
<dbReference type="Proteomes" id="UP000243459">
    <property type="component" value="Chromosome 7"/>
</dbReference>
<reference evidence="3" key="1">
    <citation type="journal article" date="2017" name="Nat. Commun.">
        <title>The asparagus genome sheds light on the origin and evolution of a young Y chromosome.</title>
        <authorList>
            <person name="Harkess A."/>
            <person name="Zhou J."/>
            <person name="Xu C."/>
            <person name="Bowers J.E."/>
            <person name="Van der Hulst R."/>
            <person name="Ayyampalayam S."/>
            <person name="Mercati F."/>
            <person name="Riccardi P."/>
            <person name="McKain M.R."/>
            <person name="Kakrana A."/>
            <person name="Tang H."/>
            <person name="Ray J."/>
            <person name="Groenendijk J."/>
            <person name="Arikit S."/>
            <person name="Mathioni S.M."/>
            <person name="Nakano M."/>
            <person name="Shan H."/>
            <person name="Telgmann-Rauber A."/>
            <person name="Kanno A."/>
            <person name="Yue Z."/>
            <person name="Chen H."/>
            <person name="Li W."/>
            <person name="Chen Y."/>
            <person name="Xu X."/>
            <person name="Zhang Y."/>
            <person name="Luo S."/>
            <person name="Chen H."/>
            <person name="Gao J."/>
            <person name="Mao Z."/>
            <person name="Pires J.C."/>
            <person name="Luo M."/>
            <person name="Kudrna D."/>
            <person name="Wing R.A."/>
            <person name="Meyers B.C."/>
            <person name="Yi K."/>
            <person name="Kong H."/>
            <person name="Lavrijsen P."/>
            <person name="Sunseri F."/>
            <person name="Falavigna A."/>
            <person name="Ye Y."/>
            <person name="Leebens-Mack J.H."/>
            <person name="Chen G."/>
        </authorList>
    </citation>
    <scope>NUCLEOTIDE SEQUENCE [LARGE SCALE GENOMIC DNA]</scope>
    <source>
        <strain evidence="3">cv. DH0086</strain>
    </source>
</reference>
<dbReference type="InterPro" id="IPR036259">
    <property type="entry name" value="MFS_trans_sf"/>
</dbReference>
<dbReference type="AlphaFoldDB" id="A0A5P1ECQ2"/>
<keyword evidence="3" id="KW-1185">Reference proteome</keyword>
<dbReference type="Gene3D" id="1.20.1250.20">
    <property type="entry name" value="MFS general substrate transporter like domains"/>
    <property type="match status" value="1"/>
</dbReference>
<accession>A0A5P1ECQ2</accession>
<evidence type="ECO:0000313" key="3">
    <source>
        <dbReference type="Proteomes" id="UP000243459"/>
    </source>
</evidence>
<evidence type="ECO:0000313" key="2">
    <source>
        <dbReference type="EMBL" id="ONK63656.1"/>
    </source>
</evidence>
<dbReference type="PANTHER" id="PTHR11654">
    <property type="entry name" value="OLIGOPEPTIDE TRANSPORTER-RELATED"/>
    <property type="match status" value="1"/>
</dbReference>
<dbReference type="SUPFAM" id="SSF103473">
    <property type="entry name" value="MFS general substrate transporter"/>
    <property type="match status" value="1"/>
</dbReference>
<dbReference type="OMA" id="CRACPFI"/>
<sequence>MAEDERKKEKPKQGGLRTMPFILGNEICDKFATAGFNANLVSYLTSQLHLPLVAASNTLSNFSGTSSLTTIIGALLADSYIGRFWTITVGSLIYQLRIGHRLTIPVFANVAGRNGEQQEKGRRDGAPGMLDRRGDG</sequence>
<feature type="compositionally biased region" description="Basic and acidic residues" evidence="1">
    <location>
        <begin position="116"/>
        <end position="136"/>
    </location>
</feature>
<feature type="region of interest" description="Disordered" evidence="1">
    <location>
        <begin position="114"/>
        <end position="136"/>
    </location>
</feature>
<dbReference type="Gramene" id="ONK63656">
    <property type="protein sequence ID" value="ONK63656"/>
    <property type="gene ID" value="A4U43_C07F17520"/>
</dbReference>
<gene>
    <name evidence="2" type="ORF">A4U43_C07F17520</name>
</gene>
<dbReference type="EMBL" id="CM007387">
    <property type="protein sequence ID" value="ONK63656.1"/>
    <property type="molecule type" value="Genomic_DNA"/>
</dbReference>
<name>A0A5P1ECQ2_ASPOF</name>
<evidence type="ECO:0000256" key="1">
    <source>
        <dbReference type="SAM" id="MobiDB-lite"/>
    </source>
</evidence>
<protein>
    <submittedName>
        <fullName evidence="2">Uncharacterized protein</fullName>
    </submittedName>
</protein>
<organism evidence="2 3">
    <name type="scientific">Asparagus officinalis</name>
    <name type="common">Garden asparagus</name>
    <dbReference type="NCBI Taxonomy" id="4686"/>
    <lineage>
        <taxon>Eukaryota</taxon>
        <taxon>Viridiplantae</taxon>
        <taxon>Streptophyta</taxon>
        <taxon>Embryophyta</taxon>
        <taxon>Tracheophyta</taxon>
        <taxon>Spermatophyta</taxon>
        <taxon>Magnoliopsida</taxon>
        <taxon>Liliopsida</taxon>
        <taxon>Asparagales</taxon>
        <taxon>Asparagaceae</taxon>
        <taxon>Asparagoideae</taxon>
        <taxon>Asparagus</taxon>
    </lineage>
</organism>